<evidence type="ECO:0000313" key="3">
    <source>
        <dbReference type="EMBL" id="CAL15477.1"/>
    </source>
</evidence>
<dbReference type="Pfam" id="PF13590">
    <property type="entry name" value="DUF4136"/>
    <property type="match status" value="1"/>
</dbReference>
<dbReference type="RefSeq" id="WP_011587327.1">
    <property type="nucleotide sequence ID" value="NC_008260.1"/>
</dbReference>
<keyword evidence="4" id="KW-1185">Reference proteome</keyword>
<feature type="domain" description="DUF4136" evidence="2">
    <location>
        <begin position="25"/>
        <end position="175"/>
    </location>
</feature>
<proteinExistence type="predicted"/>
<dbReference type="OrthoDB" id="329837at2"/>
<feature type="chain" id="PRO_5004179012" description="DUF4136 domain-containing protein" evidence="1">
    <location>
        <begin position="20"/>
        <end position="175"/>
    </location>
</feature>
<dbReference type="HOGENOM" id="CLU_113282_2_1_6"/>
<dbReference type="PROSITE" id="PS51257">
    <property type="entry name" value="PROKAR_LIPOPROTEIN"/>
    <property type="match status" value="1"/>
</dbReference>
<dbReference type="InterPro" id="IPR025411">
    <property type="entry name" value="DUF4136"/>
</dbReference>
<keyword evidence="1" id="KW-0732">Signal</keyword>
<name>Q0VTN1_ALCBS</name>
<dbReference type="EMBL" id="AM286690">
    <property type="protein sequence ID" value="CAL15477.1"/>
    <property type="molecule type" value="Genomic_DNA"/>
</dbReference>
<accession>Q0VTN1</accession>
<sequence>MQRLMIPRFLVLASALLLSACVSPVVIDSQPDANLAQYQTYAFVSQAEDGPRELDDQRTLAALEKALAAEGMTEVDADQADVQVKYFFKREQRFDGSSVQFGFGFTRNNVGLGASTPTEGEISDEYKLVVQLIDPQNRNVVWQATSRDKMHDEMSSERRNTYIQKAVEEMFKQYP</sequence>
<evidence type="ECO:0000259" key="2">
    <source>
        <dbReference type="Pfam" id="PF13590"/>
    </source>
</evidence>
<evidence type="ECO:0000256" key="1">
    <source>
        <dbReference type="SAM" id="SignalP"/>
    </source>
</evidence>
<dbReference type="Gene3D" id="3.30.160.670">
    <property type="match status" value="1"/>
</dbReference>
<dbReference type="KEGG" id="abo:ABO_0029"/>
<reference evidence="3 4" key="1">
    <citation type="journal article" date="2006" name="Nat. Biotechnol.">
        <title>Genome sequence of the ubiquitous hydrocarbon-degrading marine bacterium Alcanivorax borkumensis.</title>
        <authorList>
            <person name="Schneiker S."/>
            <person name="Martins dos Santos V.A.P."/>
            <person name="Bartels D."/>
            <person name="Bekel T."/>
            <person name="Brecht M."/>
            <person name="Buhrmester J."/>
            <person name="Chernikova T.N."/>
            <person name="Denaro R."/>
            <person name="Ferrer M."/>
            <person name="Gertler C."/>
            <person name="Goesmann A."/>
            <person name="Golyshina O.V."/>
            <person name="Kaminski F."/>
            <person name="Khachane A.N."/>
            <person name="Lang S."/>
            <person name="Linke B."/>
            <person name="McHardy A.C."/>
            <person name="Meyer F."/>
            <person name="Nechitaylo T."/>
            <person name="Puehler A."/>
            <person name="Regenhardt D."/>
            <person name="Rupp O."/>
            <person name="Sabirova J.S."/>
            <person name="Selbitschka W."/>
            <person name="Yakimov M.M."/>
            <person name="Timmis K.N."/>
            <person name="Vorhoelter F.-J."/>
            <person name="Weidner S."/>
            <person name="Kaiser O."/>
            <person name="Golyshin P.N."/>
        </authorList>
    </citation>
    <scope>NUCLEOTIDE SEQUENCE [LARGE SCALE GENOMIC DNA]</scope>
    <source>
        <strain evidence="4">ATCC 700651 / DSM 11573 / NCIMB 13689 / SK2</strain>
    </source>
</reference>
<gene>
    <name evidence="3" type="ordered locus">ABO_0029</name>
</gene>
<dbReference type="AlphaFoldDB" id="Q0VTN1"/>
<protein>
    <recommendedName>
        <fullName evidence="2">DUF4136 domain-containing protein</fullName>
    </recommendedName>
</protein>
<organism evidence="3 4">
    <name type="scientific">Alcanivorax borkumensis (strain ATCC 700651 / DSM 11573 / NCIMB 13689 / SK2)</name>
    <dbReference type="NCBI Taxonomy" id="393595"/>
    <lineage>
        <taxon>Bacteria</taxon>
        <taxon>Pseudomonadati</taxon>
        <taxon>Pseudomonadota</taxon>
        <taxon>Gammaproteobacteria</taxon>
        <taxon>Oceanospirillales</taxon>
        <taxon>Alcanivoracaceae</taxon>
        <taxon>Alcanivorax</taxon>
    </lineage>
</organism>
<evidence type="ECO:0000313" key="4">
    <source>
        <dbReference type="Proteomes" id="UP000008871"/>
    </source>
</evidence>
<dbReference type="eggNOG" id="ENOG5032YB2">
    <property type="taxonomic scope" value="Bacteria"/>
</dbReference>
<feature type="signal peptide" evidence="1">
    <location>
        <begin position="1"/>
        <end position="19"/>
    </location>
</feature>
<dbReference type="STRING" id="393595.ABO_0029"/>
<dbReference type="Proteomes" id="UP000008871">
    <property type="component" value="Chromosome"/>
</dbReference>